<evidence type="ECO:0000313" key="3">
    <source>
        <dbReference type="Proteomes" id="UP000294508"/>
    </source>
</evidence>
<reference evidence="2 3" key="1">
    <citation type="journal article" date="2015" name="Stand. Genomic Sci.">
        <title>Genomic Encyclopedia of Bacterial and Archaeal Type Strains, Phase III: the genomes of soil and plant-associated and newly described type strains.</title>
        <authorList>
            <person name="Whitman W.B."/>
            <person name="Woyke T."/>
            <person name="Klenk H.P."/>
            <person name="Zhou Y."/>
            <person name="Lilburn T.G."/>
            <person name="Beck B.J."/>
            <person name="De Vos P."/>
            <person name="Vandamme P."/>
            <person name="Eisen J.A."/>
            <person name="Garrity G."/>
            <person name="Hugenholtz P."/>
            <person name="Kyrpides N.C."/>
        </authorList>
    </citation>
    <scope>NUCLEOTIDE SEQUENCE [LARGE SCALE GENOMIC DNA]</scope>
    <source>
        <strain evidence="2 3">VKM Ac-2572</strain>
    </source>
</reference>
<keyword evidence="3" id="KW-1185">Reference proteome</keyword>
<accession>A0A4R2GRZ7</accession>
<dbReference type="AlphaFoldDB" id="A0A4R2GRZ7"/>
<evidence type="ECO:0000313" key="2">
    <source>
        <dbReference type="EMBL" id="TCO12871.1"/>
    </source>
</evidence>
<feature type="region of interest" description="Disordered" evidence="1">
    <location>
        <begin position="1"/>
        <end position="77"/>
    </location>
</feature>
<protein>
    <submittedName>
        <fullName evidence="2">Uncharacterized protein</fullName>
    </submittedName>
</protein>
<name>A0A4R2GRZ7_9ACTN</name>
<feature type="compositionally biased region" description="Basic and acidic residues" evidence="1">
    <location>
        <begin position="1"/>
        <end position="16"/>
    </location>
</feature>
<feature type="compositionally biased region" description="Basic and acidic residues" evidence="1">
    <location>
        <begin position="39"/>
        <end position="48"/>
    </location>
</feature>
<proteinExistence type="predicted"/>
<dbReference type="Proteomes" id="UP000294508">
    <property type="component" value="Unassembled WGS sequence"/>
</dbReference>
<organism evidence="2 3">
    <name type="scientific">Kribbella steppae</name>
    <dbReference type="NCBI Taxonomy" id="2512223"/>
    <lineage>
        <taxon>Bacteria</taxon>
        <taxon>Bacillati</taxon>
        <taxon>Actinomycetota</taxon>
        <taxon>Actinomycetes</taxon>
        <taxon>Propionibacteriales</taxon>
        <taxon>Kribbellaceae</taxon>
        <taxon>Kribbella</taxon>
    </lineage>
</organism>
<gene>
    <name evidence="2" type="ORF">EV652_12842</name>
</gene>
<dbReference type="RefSeq" id="WP_206752116.1">
    <property type="nucleotide sequence ID" value="NZ_SLWN01000028.1"/>
</dbReference>
<feature type="compositionally biased region" description="Acidic residues" evidence="1">
    <location>
        <begin position="19"/>
        <end position="38"/>
    </location>
</feature>
<comment type="caution">
    <text evidence="2">The sequence shown here is derived from an EMBL/GenBank/DDBJ whole genome shotgun (WGS) entry which is preliminary data.</text>
</comment>
<sequence>MSFDRPGLDDKHKTVSDTEVNEALENDELETGGLDFDEVEHHEGERSSGPEPNAVRRPPREQDVTTGAEGRPVEPPD</sequence>
<dbReference type="EMBL" id="SLWN01000028">
    <property type="protein sequence ID" value="TCO12871.1"/>
    <property type="molecule type" value="Genomic_DNA"/>
</dbReference>
<evidence type="ECO:0000256" key="1">
    <source>
        <dbReference type="SAM" id="MobiDB-lite"/>
    </source>
</evidence>